<organism evidence="2 3">
    <name type="scientific">Podospora didyma</name>
    <dbReference type="NCBI Taxonomy" id="330526"/>
    <lineage>
        <taxon>Eukaryota</taxon>
        <taxon>Fungi</taxon>
        <taxon>Dikarya</taxon>
        <taxon>Ascomycota</taxon>
        <taxon>Pezizomycotina</taxon>
        <taxon>Sordariomycetes</taxon>
        <taxon>Sordariomycetidae</taxon>
        <taxon>Sordariales</taxon>
        <taxon>Podosporaceae</taxon>
        <taxon>Podospora</taxon>
    </lineage>
</organism>
<evidence type="ECO:0000256" key="1">
    <source>
        <dbReference type="SAM" id="MobiDB-lite"/>
    </source>
</evidence>
<protein>
    <submittedName>
        <fullName evidence="2">Uncharacterized protein</fullName>
    </submittedName>
</protein>
<proteinExistence type="predicted"/>
<feature type="region of interest" description="Disordered" evidence="1">
    <location>
        <begin position="155"/>
        <end position="180"/>
    </location>
</feature>
<reference evidence="2" key="1">
    <citation type="journal article" date="2023" name="Mol. Phylogenet. Evol.">
        <title>Genome-scale phylogeny and comparative genomics of the fungal order Sordariales.</title>
        <authorList>
            <person name="Hensen N."/>
            <person name="Bonometti L."/>
            <person name="Westerberg I."/>
            <person name="Brannstrom I.O."/>
            <person name="Guillou S."/>
            <person name="Cros-Aarteil S."/>
            <person name="Calhoun S."/>
            <person name="Haridas S."/>
            <person name="Kuo A."/>
            <person name="Mondo S."/>
            <person name="Pangilinan J."/>
            <person name="Riley R."/>
            <person name="LaButti K."/>
            <person name="Andreopoulos B."/>
            <person name="Lipzen A."/>
            <person name="Chen C."/>
            <person name="Yan M."/>
            <person name="Daum C."/>
            <person name="Ng V."/>
            <person name="Clum A."/>
            <person name="Steindorff A."/>
            <person name="Ohm R.A."/>
            <person name="Martin F."/>
            <person name="Silar P."/>
            <person name="Natvig D.O."/>
            <person name="Lalanne C."/>
            <person name="Gautier V."/>
            <person name="Ament-Velasquez S.L."/>
            <person name="Kruys A."/>
            <person name="Hutchinson M.I."/>
            <person name="Powell A.J."/>
            <person name="Barry K."/>
            <person name="Miller A.N."/>
            <person name="Grigoriev I.V."/>
            <person name="Debuchy R."/>
            <person name="Gladieux P."/>
            <person name="Hiltunen Thoren M."/>
            <person name="Johannesson H."/>
        </authorList>
    </citation>
    <scope>NUCLEOTIDE SEQUENCE</scope>
    <source>
        <strain evidence="2">CBS 232.78</strain>
    </source>
</reference>
<evidence type="ECO:0000313" key="2">
    <source>
        <dbReference type="EMBL" id="KAK3394470.1"/>
    </source>
</evidence>
<accession>A0AAE0P7K1</accession>
<dbReference type="Proteomes" id="UP001285441">
    <property type="component" value="Unassembled WGS sequence"/>
</dbReference>
<comment type="caution">
    <text evidence="2">The sequence shown here is derived from an EMBL/GenBank/DDBJ whole genome shotgun (WGS) entry which is preliminary data.</text>
</comment>
<dbReference type="AlphaFoldDB" id="A0AAE0P7K1"/>
<keyword evidence="3" id="KW-1185">Reference proteome</keyword>
<sequence>MQVISCIAAYLAACATTRQYSPSSSQIAQGRLSDARDAPPRGLAVVLPSSRKYGSQAIAMARKKNFLQVYAVLFSTRNPIRAFVHVHRSRQGSAPQSCILAYFVAIQRKLRAKVRSSIFGMSVGEIVSGSEPGLVFRPPLLFFFSFGGRGGVVHPSQTRQAASDRHGVPGGGQARNRIFS</sequence>
<gene>
    <name evidence="2" type="ORF">B0H63DRAFT_461023</name>
</gene>
<name>A0AAE0P7K1_9PEZI</name>
<reference evidence="2" key="2">
    <citation type="submission" date="2023-06" db="EMBL/GenBank/DDBJ databases">
        <authorList>
            <consortium name="Lawrence Berkeley National Laboratory"/>
            <person name="Haridas S."/>
            <person name="Hensen N."/>
            <person name="Bonometti L."/>
            <person name="Westerberg I."/>
            <person name="Brannstrom I.O."/>
            <person name="Guillou S."/>
            <person name="Cros-Aarteil S."/>
            <person name="Calhoun S."/>
            <person name="Kuo A."/>
            <person name="Mondo S."/>
            <person name="Pangilinan J."/>
            <person name="Riley R."/>
            <person name="LaButti K."/>
            <person name="Andreopoulos B."/>
            <person name="Lipzen A."/>
            <person name="Chen C."/>
            <person name="Yanf M."/>
            <person name="Daum C."/>
            <person name="Ng V."/>
            <person name="Clum A."/>
            <person name="Steindorff A."/>
            <person name="Ohm R."/>
            <person name="Martin F."/>
            <person name="Silar P."/>
            <person name="Natvig D."/>
            <person name="Lalanne C."/>
            <person name="Gautier V."/>
            <person name="Ament-velasquez S.L."/>
            <person name="Kruys A."/>
            <person name="Hutchinson M.I."/>
            <person name="Powell A.J."/>
            <person name="Barry K."/>
            <person name="Miller A.N."/>
            <person name="Grigoriev I.V."/>
            <person name="Debuchy R."/>
            <person name="Gladieux P."/>
            <person name="Thoren M.H."/>
            <person name="Johannesson H."/>
        </authorList>
    </citation>
    <scope>NUCLEOTIDE SEQUENCE</scope>
    <source>
        <strain evidence="2">CBS 232.78</strain>
    </source>
</reference>
<evidence type="ECO:0000313" key="3">
    <source>
        <dbReference type="Proteomes" id="UP001285441"/>
    </source>
</evidence>
<dbReference type="EMBL" id="JAULSW010000001">
    <property type="protein sequence ID" value="KAK3394470.1"/>
    <property type="molecule type" value="Genomic_DNA"/>
</dbReference>